<reference evidence="2 3" key="1">
    <citation type="journal article" date="2015" name="Genome Announc.">
        <title>Expanding the biotechnology potential of lactobacilli through comparative genomics of 213 strains and associated genera.</title>
        <authorList>
            <person name="Sun Z."/>
            <person name="Harris H.M."/>
            <person name="McCann A."/>
            <person name="Guo C."/>
            <person name="Argimon S."/>
            <person name="Zhang W."/>
            <person name="Yang X."/>
            <person name="Jeffery I.B."/>
            <person name="Cooney J.C."/>
            <person name="Kagawa T.F."/>
            <person name="Liu W."/>
            <person name="Song Y."/>
            <person name="Salvetti E."/>
            <person name="Wrobel A."/>
            <person name="Rasinkangas P."/>
            <person name="Parkhill J."/>
            <person name="Rea M.C."/>
            <person name="O'Sullivan O."/>
            <person name="Ritari J."/>
            <person name="Douillard F.P."/>
            <person name="Paul Ross R."/>
            <person name="Yang R."/>
            <person name="Briner A.E."/>
            <person name="Felis G.E."/>
            <person name="de Vos W.M."/>
            <person name="Barrangou R."/>
            <person name="Klaenhammer T.R."/>
            <person name="Caufield P.W."/>
            <person name="Cui Y."/>
            <person name="Zhang H."/>
            <person name="O'Toole P.W."/>
        </authorList>
    </citation>
    <scope>NUCLEOTIDE SEQUENCE [LARGE SCALE GENOMIC DNA]</scope>
    <source>
        <strain evidence="2 3">DSM 19971</strain>
    </source>
</reference>
<organism evidence="2 3">
    <name type="scientific">Liquorilactobacillus uvarum DSM 19971</name>
    <dbReference type="NCBI Taxonomy" id="1423812"/>
    <lineage>
        <taxon>Bacteria</taxon>
        <taxon>Bacillati</taxon>
        <taxon>Bacillota</taxon>
        <taxon>Bacilli</taxon>
        <taxon>Lactobacillales</taxon>
        <taxon>Lactobacillaceae</taxon>
        <taxon>Liquorilactobacillus</taxon>
    </lineage>
</organism>
<dbReference type="OrthoDB" id="2085113at2"/>
<name>A0A0R1Q8F3_9LACO</name>
<keyword evidence="1" id="KW-0472">Membrane</keyword>
<evidence type="ECO:0000313" key="2">
    <source>
        <dbReference type="EMBL" id="KRL37547.1"/>
    </source>
</evidence>
<keyword evidence="1" id="KW-0812">Transmembrane</keyword>
<comment type="caution">
    <text evidence="2">The sequence shown here is derived from an EMBL/GenBank/DDBJ whole genome shotgun (WGS) entry which is preliminary data.</text>
</comment>
<evidence type="ECO:0000313" key="3">
    <source>
        <dbReference type="Proteomes" id="UP000051155"/>
    </source>
</evidence>
<feature type="transmembrane region" description="Helical" evidence="1">
    <location>
        <begin position="83"/>
        <end position="112"/>
    </location>
</feature>
<feature type="transmembrane region" description="Helical" evidence="1">
    <location>
        <begin position="25"/>
        <end position="41"/>
    </location>
</feature>
<keyword evidence="3" id="KW-1185">Reference proteome</keyword>
<dbReference type="PATRIC" id="fig|1423812.3.peg.222"/>
<dbReference type="STRING" id="1423812.FD20_GL000220"/>
<dbReference type="Proteomes" id="UP000051155">
    <property type="component" value="Unassembled WGS sequence"/>
</dbReference>
<evidence type="ECO:0008006" key="4">
    <source>
        <dbReference type="Google" id="ProtNLM"/>
    </source>
</evidence>
<evidence type="ECO:0000256" key="1">
    <source>
        <dbReference type="SAM" id="Phobius"/>
    </source>
</evidence>
<accession>A0A0R1Q8F3</accession>
<sequence length="398" mass="46021">MMDIVAKREHIQDYLNKKVNKLPEKLYFVGFIVYALVNYLRGTMFTQYLSSPVLYDFMKISAIFIVLKILLFDDWKLKDLLIFLLVGILIEFTCRVSYDYDIFYYCLLILGAKNIEFSKILKTYLILISTALVITIIASQFGLVYNITFGRSGTPIVRYALGAVYPTDFAARVFCLMLFYAVFKKFKLNLPEYISLAALTVAMYVLTDTRLDTILMLLVILIAFFYRPIIKLVDRISVRLMSLLITAFVAFNILLAYFFIPSNPIFKIINKILSQRLVYGHLVFKRYNVPLLGQFIPQVGNGGLHNGPYNYFFVDSSFIRVLMMHGFWAFILTMTLIIFLSHKFISKKYIVLEIALLLVILSSVIDQHMWEISFNIIFVGLFAKISDEYAESGNDLKV</sequence>
<feature type="transmembrane region" description="Helical" evidence="1">
    <location>
        <begin position="242"/>
        <end position="260"/>
    </location>
</feature>
<gene>
    <name evidence="2" type="ORF">FD20_GL000220</name>
</gene>
<dbReference type="RefSeq" id="WP_057736823.1">
    <property type="nucleotide sequence ID" value="NZ_AZEG01000010.1"/>
</dbReference>
<feature type="transmembrane region" description="Helical" evidence="1">
    <location>
        <begin position="213"/>
        <end position="230"/>
    </location>
</feature>
<keyword evidence="1" id="KW-1133">Transmembrane helix</keyword>
<feature type="transmembrane region" description="Helical" evidence="1">
    <location>
        <begin position="124"/>
        <end position="147"/>
    </location>
</feature>
<protein>
    <recommendedName>
        <fullName evidence="4">Polymerase</fullName>
    </recommendedName>
</protein>
<dbReference type="EMBL" id="AZEG01000010">
    <property type="protein sequence ID" value="KRL37547.1"/>
    <property type="molecule type" value="Genomic_DNA"/>
</dbReference>
<feature type="transmembrane region" description="Helical" evidence="1">
    <location>
        <begin position="318"/>
        <end position="340"/>
    </location>
</feature>
<feature type="transmembrane region" description="Helical" evidence="1">
    <location>
        <begin position="53"/>
        <end position="71"/>
    </location>
</feature>
<feature type="transmembrane region" description="Helical" evidence="1">
    <location>
        <begin position="159"/>
        <end position="183"/>
    </location>
</feature>
<proteinExistence type="predicted"/>
<dbReference type="AlphaFoldDB" id="A0A0R1Q8F3"/>